<feature type="domain" description="Lysozyme inhibitor LprI-like N-terminal" evidence="3">
    <location>
        <begin position="267"/>
        <end position="354"/>
    </location>
</feature>
<keyword evidence="2" id="KW-0472">Membrane</keyword>
<keyword evidence="2" id="KW-1133">Transmembrane helix</keyword>
<accession>A0A285T1P3</accession>
<dbReference type="EMBL" id="OBMR01000011">
    <property type="protein sequence ID" value="SOC13101.1"/>
    <property type="molecule type" value="Genomic_DNA"/>
</dbReference>
<dbReference type="PANTHER" id="PTHR39176">
    <property type="entry name" value="PERIPLASMIC PROTEIN-RELATED"/>
    <property type="match status" value="1"/>
</dbReference>
<dbReference type="AlphaFoldDB" id="A0A285T1P3"/>
<organism evidence="4 5">
    <name type="scientific">Pseudobutyrivibrio ruminis DSM 9787</name>
    <dbReference type="NCBI Taxonomy" id="1123011"/>
    <lineage>
        <taxon>Bacteria</taxon>
        <taxon>Bacillati</taxon>
        <taxon>Bacillota</taxon>
        <taxon>Clostridia</taxon>
        <taxon>Lachnospirales</taxon>
        <taxon>Lachnospiraceae</taxon>
        <taxon>Pseudobutyrivibrio</taxon>
    </lineage>
</organism>
<sequence length="359" mass="41025">MKTQHKKRKKKRIRTILIIDFVLLLLAGGCIFYILNGKESDDTATELNGNNEIQEESSKDSSGDNGNASETSEDIDDSTITFADLAKYSYSFSSGAGGWEDDFDIEKDGYFHGSYHDSDMGDTGEDYPDGIRYYCDYEGHFENIQKVDEYTYKMQMKDITILNDDKEYIADGVKYVPLSPYALSGADEVDIYMPGKTVSEIDEQVQRWLFIDYQEQQDTLENLALVNVAENQGIVSSERISAKKEAEGFYNTTENSYDYYSDMLSEALTTADMVEITSSQVRISDDCLNNIWRVIKYNTDEVEFNKILEEQRQWLKDRDAKAQESADEYDGGSFASVAYNDTYASVTMERCKKLLEYIE</sequence>
<dbReference type="Pfam" id="PF07007">
    <property type="entry name" value="LprI"/>
    <property type="match status" value="1"/>
</dbReference>
<name>A0A285T1P3_9FIRM</name>
<dbReference type="RefSeq" id="WP_097076997.1">
    <property type="nucleotide sequence ID" value="NZ_OBMR01000011.1"/>
</dbReference>
<feature type="transmembrane region" description="Helical" evidence="2">
    <location>
        <begin position="12"/>
        <end position="35"/>
    </location>
</feature>
<dbReference type="Proteomes" id="UP000219563">
    <property type="component" value="Unassembled WGS sequence"/>
</dbReference>
<keyword evidence="2" id="KW-0812">Transmembrane</keyword>
<dbReference type="InterPro" id="IPR009739">
    <property type="entry name" value="LprI-like_N"/>
</dbReference>
<gene>
    <name evidence="4" type="ORF">SAMN02910411_0106</name>
</gene>
<feature type="region of interest" description="Disordered" evidence="1">
    <location>
        <begin position="51"/>
        <end position="73"/>
    </location>
</feature>
<evidence type="ECO:0000313" key="4">
    <source>
        <dbReference type="EMBL" id="SOC13101.1"/>
    </source>
</evidence>
<dbReference type="Gene3D" id="1.20.1270.180">
    <property type="match status" value="1"/>
</dbReference>
<reference evidence="4 5" key="1">
    <citation type="submission" date="2017-08" db="EMBL/GenBank/DDBJ databases">
        <authorList>
            <person name="de Groot N.N."/>
        </authorList>
    </citation>
    <scope>NUCLEOTIDE SEQUENCE [LARGE SCALE GENOMIC DNA]</scope>
    <source>
        <strain evidence="4 5">DSM 9787</strain>
    </source>
</reference>
<evidence type="ECO:0000256" key="2">
    <source>
        <dbReference type="SAM" id="Phobius"/>
    </source>
</evidence>
<evidence type="ECO:0000259" key="3">
    <source>
        <dbReference type="Pfam" id="PF07007"/>
    </source>
</evidence>
<dbReference type="PANTHER" id="PTHR39176:SF1">
    <property type="entry name" value="PERIPLASMIC PROTEIN"/>
    <property type="match status" value="1"/>
</dbReference>
<proteinExistence type="predicted"/>
<protein>
    <submittedName>
        <fullName evidence="4">Uncharacterized conserved protein YecT, DUF1311 family</fullName>
    </submittedName>
</protein>
<evidence type="ECO:0000313" key="5">
    <source>
        <dbReference type="Proteomes" id="UP000219563"/>
    </source>
</evidence>
<evidence type="ECO:0000256" key="1">
    <source>
        <dbReference type="SAM" id="MobiDB-lite"/>
    </source>
</evidence>